<organism evidence="1 2">
    <name type="scientific">Vaccinium darrowii</name>
    <dbReference type="NCBI Taxonomy" id="229202"/>
    <lineage>
        <taxon>Eukaryota</taxon>
        <taxon>Viridiplantae</taxon>
        <taxon>Streptophyta</taxon>
        <taxon>Embryophyta</taxon>
        <taxon>Tracheophyta</taxon>
        <taxon>Spermatophyta</taxon>
        <taxon>Magnoliopsida</taxon>
        <taxon>eudicotyledons</taxon>
        <taxon>Gunneridae</taxon>
        <taxon>Pentapetalae</taxon>
        <taxon>asterids</taxon>
        <taxon>Ericales</taxon>
        <taxon>Ericaceae</taxon>
        <taxon>Vaccinioideae</taxon>
        <taxon>Vaccinieae</taxon>
        <taxon>Vaccinium</taxon>
    </lineage>
</organism>
<proteinExistence type="predicted"/>
<gene>
    <name evidence="1" type="ORF">Vadar_027551</name>
</gene>
<accession>A0ACB7YGM3</accession>
<keyword evidence="2" id="KW-1185">Reference proteome</keyword>
<dbReference type="Proteomes" id="UP000828048">
    <property type="component" value="Chromosome 8"/>
</dbReference>
<comment type="caution">
    <text evidence="1">The sequence shown here is derived from an EMBL/GenBank/DDBJ whole genome shotgun (WGS) entry which is preliminary data.</text>
</comment>
<reference evidence="1 2" key="1">
    <citation type="journal article" date="2021" name="Hortic Res">
        <title>High-quality reference genome and annotation aids understanding of berry development for evergreen blueberry (Vaccinium darrowii).</title>
        <authorList>
            <person name="Yu J."/>
            <person name="Hulse-Kemp A.M."/>
            <person name="Babiker E."/>
            <person name="Staton M."/>
        </authorList>
    </citation>
    <scope>NUCLEOTIDE SEQUENCE [LARGE SCALE GENOMIC DNA]</scope>
    <source>
        <strain evidence="2">cv. NJ 8807/NJ 8810</strain>
        <tissue evidence="1">Young leaf</tissue>
    </source>
</reference>
<evidence type="ECO:0000313" key="1">
    <source>
        <dbReference type="EMBL" id="KAH7852663.1"/>
    </source>
</evidence>
<evidence type="ECO:0000313" key="2">
    <source>
        <dbReference type="Proteomes" id="UP000828048"/>
    </source>
</evidence>
<sequence>MASSSLYRRQIIADTTDQRRKKGRENIQGKEDEYGKYTPLVKAALKGDWEAAKSFFEQDTGLITAPITRESESALYLAAGTGPMAINFVKELLKMMEEEALKEAEIAENIPLHLRAEALKKVDAAGNTPLHISAWVGNTEAAVLLVEKNRGLLCSREKRGWLPIHFAAINGKRDTLSYLLKVTEEDDKAEDDKAKSIFFESSKNQPSGPELLIHVITSGYYDIALYLVRRYPQLALSQAFDDDDCGLGAIARQVNAFPSGTQLNFWKRIIYDCKFLLTLLY</sequence>
<protein>
    <submittedName>
        <fullName evidence="1">Uncharacterized protein</fullName>
    </submittedName>
</protein>
<name>A0ACB7YGM3_9ERIC</name>
<dbReference type="EMBL" id="CM037158">
    <property type="protein sequence ID" value="KAH7852663.1"/>
    <property type="molecule type" value="Genomic_DNA"/>
</dbReference>